<dbReference type="GeneID" id="110242027"/>
<evidence type="ECO:0000313" key="2">
    <source>
        <dbReference type="EnsemblMetazoa" id="XP_020903618.1"/>
    </source>
</evidence>
<dbReference type="OrthoDB" id="5990578at2759"/>
<dbReference type="InterPro" id="IPR001005">
    <property type="entry name" value="SANT/Myb"/>
</dbReference>
<dbReference type="GO" id="GO:0009301">
    <property type="term" value="P:snRNA transcription"/>
    <property type="evidence" value="ECO:0007669"/>
    <property type="project" value="InterPro"/>
</dbReference>
<feature type="region of interest" description="Disordered" evidence="1">
    <location>
        <begin position="576"/>
        <end position="616"/>
    </location>
</feature>
<dbReference type="PANTHER" id="PTHR15132:SF1">
    <property type="entry name" value="SNRNA-ACTIVATING PROTEIN COMPLEX SUBUNIT 2"/>
    <property type="match status" value="1"/>
</dbReference>
<dbReference type="RefSeq" id="XP_020903618.1">
    <property type="nucleotide sequence ID" value="XM_021047959.2"/>
</dbReference>
<feature type="compositionally biased region" description="Basic and acidic residues" evidence="1">
    <location>
        <begin position="592"/>
        <end position="606"/>
    </location>
</feature>
<evidence type="ECO:0008006" key="4">
    <source>
        <dbReference type="Google" id="ProtNLM"/>
    </source>
</evidence>
<sequence length="635" mass="69621">MEKSERNGSSTTEKSKVNFPGEVAQNIESSTPSTLACFQEVPSNSSRSDRDAVVRQKTPINTNLEELSSRIPIQTDTSENRYETLKSGPEEMDAVKGFDNPSKCSTQLQKTSNDKNNIVGFHQGLPAVTNMTTNFPKRITSVSNSTTTNTSIKSRVLKVNQETLGETPSTDRSIPTTSRFPQKAEDASSDVSLRTTAVTNITVSVSDSSCTGVIQGPTVHKLSNTERSETTGIAHKNSNLNECQGPTITPLIKSNENPSVLMRSKESSISAAAATHGRETTKPPCDATNVATCSHKSPLNSNQVTLAGDINQPACDVPPTFTNVTSQNTSNETSLPRPGDKRKLTEKTPQLNIERDQDLATEKTVDGNGNPPKKTKKRHVPDMHVEAEWSLDEQKKLLEALQTDKGRRWWGRLAANVGTKNVDQVKHYMEILRAQTTGTQPIHLEEVDNPLQAWILACERLINCQDDVDAKCIPQVMTIAAVEPSSLQGPATGPNYNRIYTFLSGVLRGQPAVALSPVDAKVVLELLHSLEIKVSSVNSSEQVNFLRTKFKNITTDLEQEQFMFAIEELQHEIKQGEVQRAQGSHSNSDAQKPIERDARNSRRSEHSTGQSSLNPINVPVSLLNLVNKSKPSQKQ</sequence>
<dbReference type="Proteomes" id="UP000887567">
    <property type="component" value="Unplaced"/>
</dbReference>
<dbReference type="Gene3D" id="1.10.10.60">
    <property type="entry name" value="Homeodomain-like"/>
    <property type="match status" value="1"/>
</dbReference>
<evidence type="ECO:0000313" key="3">
    <source>
        <dbReference type="Proteomes" id="UP000887567"/>
    </source>
</evidence>
<keyword evidence="3" id="KW-1185">Reference proteome</keyword>
<proteinExistence type="predicted"/>
<feature type="region of interest" description="Disordered" evidence="1">
    <location>
        <begin position="160"/>
        <end position="188"/>
    </location>
</feature>
<dbReference type="GO" id="GO:0016251">
    <property type="term" value="F:RNA polymerase II general transcription initiation factor activity"/>
    <property type="evidence" value="ECO:0007669"/>
    <property type="project" value="InterPro"/>
</dbReference>
<feature type="compositionally biased region" description="Polar residues" evidence="1">
    <location>
        <begin position="160"/>
        <end position="180"/>
    </location>
</feature>
<dbReference type="PANTHER" id="PTHR15132">
    <property type="entry name" value="SNRNA-ACTIVATING PROTEIN COMPLEX SUBUNIT 2"/>
    <property type="match status" value="1"/>
</dbReference>
<feature type="compositionally biased region" description="Polar residues" evidence="1">
    <location>
        <begin position="581"/>
        <end position="590"/>
    </location>
</feature>
<dbReference type="EnsemblMetazoa" id="XM_021047959.2">
    <property type="protein sequence ID" value="XP_020903618.1"/>
    <property type="gene ID" value="LOC110242027"/>
</dbReference>
<accession>A0A913XFF9</accession>
<dbReference type="KEGG" id="epa:110242027"/>
<feature type="compositionally biased region" description="Basic and acidic residues" evidence="1">
    <location>
        <begin position="353"/>
        <end position="365"/>
    </location>
</feature>
<feature type="region of interest" description="Disordered" evidence="1">
    <location>
        <begin position="1"/>
        <end position="31"/>
    </location>
</feature>
<name>A0A913XFF9_EXADI</name>
<dbReference type="InterPro" id="IPR021281">
    <property type="entry name" value="SNAPC2"/>
</dbReference>
<dbReference type="GO" id="GO:0016604">
    <property type="term" value="C:nuclear body"/>
    <property type="evidence" value="ECO:0007669"/>
    <property type="project" value="TreeGrafter"/>
</dbReference>
<evidence type="ECO:0000256" key="1">
    <source>
        <dbReference type="SAM" id="MobiDB-lite"/>
    </source>
</evidence>
<dbReference type="AlphaFoldDB" id="A0A913XFF9"/>
<feature type="region of interest" description="Disordered" evidence="1">
    <location>
        <begin position="320"/>
        <end position="380"/>
    </location>
</feature>
<reference evidence="2" key="1">
    <citation type="submission" date="2022-11" db="UniProtKB">
        <authorList>
            <consortium name="EnsemblMetazoa"/>
        </authorList>
    </citation>
    <scope>IDENTIFICATION</scope>
</reference>
<dbReference type="CDD" id="cd00167">
    <property type="entry name" value="SANT"/>
    <property type="match status" value="1"/>
</dbReference>
<protein>
    <recommendedName>
        <fullName evidence="4">Myb-like domain-containing protein</fullName>
    </recommendedName>
</protein>
<feature type="compositionally biased region" description="Polar residues" evidence="1">
    <location>
        <begin position="320"/>
        <end position="334"/>
    </location>
</feature>
<dbReference type="Pfam" id="PF11035">
    <property type="entry name" value="SNAPC2"/>
    <property type="match status" value="1"/>
</dbReference>
<organism evidence="2 3">
    <name type="scientific">Exaiptasia diaphana</name>
    <name type="common">Tropical sea anemone</name>
    <name type="synonym">Aiptasia pulchella</name>
    <dbReference type="NCBI Taxonomy" id="2652724"/>
    <lineage>
        <taxon>Eukaryota</taxon>
        <taxon>Metazoa</taxon>
        <taxon>Cnidaria</taxon>
        <taxon>Anthozoa</taxon>
        <taxon>Hexacorallia</taxon>
        <taxon>Actiniaria</taxon>
        <taxon>Aiptasiidae</taxon>
        <taxon>Exaiptasia</taxon>
    </lineage>
</organism>